<dbReference type="STRING" id="52670.A0A2I4BX76"/>
<keyword evidence="4" id="KW-1185">Reference proteome</keyword>
<evidence type="ECO:0000313" key="4">
    <source>
        <dbReference type="Proteomes" id="UP000192220"/>
    </source>
</evidence>
<name>A0A2I4BX76_AUSLI</name>
<reference evidence="5" key="1">
    <citation type="submission" date="2025-08" db="UniProtKB">
        <authorList>
            <consortium name="RefSeq"/>
        </authorList>
    </citation>
    <scope>IDENTIFICATION</scope>
    <source>
        <strain evidence="5">Quisiro</strain>
        <tissue evidence="5">Liver</tissue>
    </source>
</reference>
<feature type="region of interest" description="Disordered" evidence="3">
    <location>
        <begin position="129"/>
        <end position="172"/>
    </location>
</feature>
<proteinExistence type="predicted"/>
<evidence type="ECO:0000256" key="1">
    <source>
        <dbReference type="ARBA" id="ARBA00023054"/>
    </source>
</evidence>
<dbReference type="PANTHER" id="PTHR32123">
    <property type="entry name" value="BICD FAMILY-LIKE CARGO ADAPTER"/>
    <property type="match status" value="1"/>
</dbReference>
<gene>
    <name evidence="5" type="primary">bicdl2l</name>
</gene>
<dbReference type="OrthoDB" id="9451547at2759"/>
<keyword evidence="1 2" id="KW-0175">Coiled coil</keyword>
<protein>
    <submittedName>
        <fullName evidence="5">Bicaudal-D-related protein 2-like isoform X1</fullName>
    </submittedName>
</protein>
<sequence length="477" mass="53931">MSCASSRLSVCSEGLTETRSAALIMDYSRPFSELNEKLRPRCSARDHIYSSLNRLEIRNMNRSRFMPTVLTEPETNTSMTEPEGPPKPKRTFEQEMVCDDRGERSPDDLMLFTSLDAFDALSLTELDSEELSNDNCSSTQSEETDSTGELVLDGSRDSSEAEAGAGDGSFQRYYTDKSLPDLIKSGRPLCRRRTVGHVSETLKEVRREVELSRRRSIRLKAQVDRLQESRDRLGWSQHRENVTEELLSVVRLLHPLVDPEPGIPEPSHGEDRLDEALAQLQNVARKLAISHTSQDSKSGKNGKEDSTILQQALRDRDEAIEKKKAMEDEVLRSKTEMMMLNNQLLEAAQKRLEISLELEAWKEDFQQLLQQQLVSQQQAEQAQKKPSRMGILRRTNKPPIQRPNNFPLPAPIPHTTNSSQIFMTGHTNLPSPSNCVSPSPNKGTWKLKFKKGKHSQISDLDGEELDCNDGFQVVSLD</sequence>
<organism evidence="4 5">
    <name type="scientific">Austrofundulus limnaeus</name>
    <name type="common">Annual killifish</name>
    <dbReference type="NCBI Taxonomy" id="52670"/>
    <lineage>
        <taxon>Eukaryota</taxon>
        <taxon>Metazoa</taxon>
        <taxon>Chordata</taxon>
        <taxon>Craniata</taxon>
        <taxon>Vertebrata</taxon>
        <taxon>Euteleostomi</taxon>
        <taxon>Actinopterygii</taxon>
        <taxon>Neopterygii</taxon>
        <taxon>Teleostei</taxon>
        <taxon>Neoteleostei</taxon>
        <taxon>Acanthomorphata</taxon>
        <taxon>Ovalentaria</taxon>
        <taxon>Atherinomorphae</taxon>
        <taxon>Cyprinodontiformes</taxon>
        <taxon>Rivulidae</taxon>
        <taxon>Austrofundulus</taxon>
    </lineage>
</organism>
<accession>A0A2I4BX76</accession>
<dbReference type="GO" id="GO:0047496">
    <property type="term" value="P:vesicle transport along microtubule"/>
    <property type="evidence" value="ECO:0007669"/>
    <property type="project" value="TreeGrafter"/>
</dbReference>
<evidence type="ECO:0000313" key="5">
    <source>
        <dbReference type="RefSeq" id="XP_013872351.1"/>
    </source>
</evidence>
<dbReference type="CTD" id="100334848"/>
<feature type="compositionally biased region" description="Low complexity" evidence="3">
    <location>
        <begin position="428"/>
        <end position="440"/>
    </location>
</feature>
<feature type="compositionally biased region" description="Polar residues" evidence="3">
    <location>
        <begin position="414"/>
        <end position="427"/>
    </location>
</feature>
<dbReference type="AlphaFoldDB" id="A0A2I4BX76"/>
<dbReference type="InterPro" id="IPR051149">
    <property type="entry name" value="Spindly/BICDR_Dynein_Adapter"/>
</dbReference>
<dbReference type="FunCoup" id="A0A2I4BX76">
    <property type="interactions" value="91"/>
</dbReference>
<dbReference type="KEGG" id="alim:106523477"/>
<evidence type="ECO:0000256" key="2">
    <source>
        <dbReference type="SAM" id="Coils"/>
    </source>
</evidence>
<evidence type="ECO:0000256" key="3">
    <source>
        <dbReference type="SAM" id="MobiDB-lite"/>
    </source>
</evidence>
<dbReference type="GO" id="GO:0055107">
    <property type="term" value="P:Golgi to secretory granule transport"/>
    <property type="evidence" value="ECO:0007669"/>
    <property type="project" value="TreeGrafter"/>
</dbReference>
<dbReference type="InParanoid" id="A0A2I4BX76"/>
<feature type="region of interest" description="Disordered" evidence="3">
    <location>
        <begin position="379"/>
        <end position="440"/>
    </location>
</feature>
<dbReference type="RefSeq" id="XP_013872351.1">
    <property type="nucleotide sequence ID" value="XM_014016897.1"/>
</dbReference>
<dbReference type="PANTHER" id="PTHR32123:SF10">
    <property type="entry name" value="BICD FAMILY-LIKE CARGO ADAPTER 1-RELATED"/>
    <property type="match status" value="1"/>
</dbReference>
<dbReference type="Proteomes" id="UP000192220">
    <property type="component" value="Unplaced"/>
</dbReference>
<feature type="coiled-coil region" evidence="2">
    <location>
        <begin position="309"/>
        <end position="343"/>
    </location>
</feature>